<name>A0AAV1UKD2_9STRA</name>
<sequence length="74" mass="8107">MMERERSAAQAWLCRAVRDGPLAHCALVSGHVASILKYVPQHCRASLDSRIVGTGPQNVCITSTRCKHGHDKPQ</sequence>
<organism evidence="1 2">
    <name type="scientific">Peronospora matthiolae</name>
    <dbReference type="NCBI Taxonomy" id="2874970"/>
    <lineage>
        <taxon>Eukaryota</taxon>
        <taxon>Sar</taxon>
        <taxon>Stramenopiles</taxon>
        <taxon>Oomycota</taxon>
        <taxon>Peronosporomycetes</taxon>
        <taxon>Peronosporales</taxon>
        <taxon>Peronosporaceae</taxon>
        <taxon>Peronospora</taxon>
    </lineage>
</organism>
<protein>
    <submittedName>
        <fullName evidence="1">Uncharacterized protein</fullName>
    </submittedName>
</protein>
<reference evidence="1" key="1">
    <citation type="submission" date="2024-01" db="EMBL/GenBank/DDBJ databases">
        <authorList>
            <person name="Webb A."/>
        </authorList>
    </citation>
    <scope>NUCLEOTIDE SEQUENCE</scope>
    <source>
        <strain evidence="1">Pm1</strain>
    </source>
</reference>
<dbReference type="Proteomes" id="UP001162060">
    <property type="component" value="Unassembled WGS sequence"/>
</dbReference>
<gene>
    <name evidence="1" type="ORF">PM001_LOCUS18599</name>
</gene>
<comment type="caution">
    <text evidence="1">The sequence shown here is derived from an EMBL/GenBank/DDBJ whole genome shotgun (WGS) entry which is preliminary data.</text>
</comment>
<dbReference type="EMBL" id="CAKLBY020000194">
    <property type="protein sequence ID" value="CAK7933449.1"/>
    <property type="molecule type" value="Genomic_DNA"/>
</dbReference>
<evidence type="ECO:0000313" key="2">
    <source>
        <dbReference type="Proteomes" id="UP001162060"/>
    </source>
</evidence>
<accession>A0AAV1UKD2</accession>
<proteinExistence type="predicted"/>
<evidence type="ECO:0000313" key="1">
    <source>
        <dbReference type="EMBL" id="CAK7933449.1"/>
    </source>
</evidence>
<dbReference type="AlphaFoldDB" id="A0AAV1UKD2"/>